<keyword evidence="3" id="KW-1185">Reference proteome</keyword>
<dbReference type="Pfam" id="PF04149">
    <property type="entry name" value="DUF397"/>
    <property type="match status" value="1"/>
</dbReference>
<proteinExistence type="predicted"/>
<evidence type="ECO:0000313" key="3">
    <source>
        <dbReference type="Proteomes" id="UP001598251"/>
    </source>
</evidence>
<dbReference type="InterPro" id="IPR007278">
    <property type="entry name" value="DUF397"/>
</dbReference>
<dbReference type="EMBL" id="JBHXOF010000001">
    <property type="protein sequence ID" value="MFD4211889.1"/>
    <property type="molecule type" value="Genomic_DNA"/>
</dbReference>
<organism evidence="2 3">
    <name type="scientific">Streptomyces sindenensis</name>
    <dbReference type="NCBI Taxonomy" id="67363"/>
    <lineage>
        <taxon>Bacteria</taxon>
        <taxon>Bacillati</taxon>
        <taxon>Actinomycetota</taxon>
        <taxon>Actinomycetes</taxon>
        <taxon>Kitasatosporales</taxon>
        <taxon>Streptomycetaceae</taxon>
        <taxon>Streptomyces</taxon>
    </lineage>
</organism>
<dbReference type="Proteomes" id="UP001598251">
    <property type="component" value="Unassembled WGS sequence"/>
</dbReference>
<accession>A0ABW6E9D3</accession>
<gene>
    <name evidence="2" type="ORF">ACFWSS_03125</name>
</gene>
<sequence>MATEVTTQHWVKSSYSDNGGTCVEWAPHTASATGTVPVRDSKNPGGPALAVAADAFSSFVAGVKAGGFGTTA</sequence>
<evidence type="ECO:0000313" key="2">
    <source>
        <dbReference type="EMBL" id="MFD4211889.1"/>
    </source>
</evidence>
<dbReference type="RefSeq" id="WP_382826108.1">
    <property type="nucleotide sequence ID" value="NZ_JBHXLY010000010.1"/>
</dbReference>
<protein>
    <submittedName>
        <fullName evidence="2">DUF397 domain-containing protein</fullName>
    </submittedName>
</protein>
<reference evidence="2 3" key="1">
    <citation type="submission" date="2024-09" db="EMBL/GenBank/DDBJ databases">
        <title>The Natural Products Discovery Center: Release of the First 8490 Sequenced Strains for Exploring Actinobacteria Biosynthetic Diversity.</title>
        <authorList>
            <person name="Kalkreuter E."/>
            <person name="Kautsar S.A."/>
            <person name="Yang D."/>
            <person name="Bader C.D."/>
            <person name="Teijaro C.N."/>
            <person name="Fluegel L."/>
            <person name="Davis C.M."/>
            <person name="Simpson J.R."/>
            <person name="Lauterbach L."/>
            <person name="Steele A.D."/>
            <person name="Gui C."/>
            <person name="Meng S."/>
            <person name="Li G."/>
            <person name="Viehrig K."/>
            <person name="Ye F."/>
            <person name="Su P."/>
            <person name="Kiefer A.F."/>
            <person name="Nichols A."/>
            <person name="Cepeda A.J."/>
            <person name="Yan W."/>
            <person name="Fan B."/>
            <person name="Jiang Y."/>
            <person name="Adhikari A."/>
            <person name="Zheng C.-J."/>
            <person name="Schuster L."/>
            <person name="Cowan T.M."/>
            <person name="Smanski M.J."/>
            <person name="Chevrette M.G."/>
            <person name="De Carvalho L.P.S."/>
            <person name="Shen B."/>
        </authorList>
    </citation>
    <scope>NUCLEOTIDE SEQUENCE [LARGE SCALE GENOMIC DNA]</scope>
    <source>
        <strain evidence="2 3">NPDC058546</strain>
    </source>
</reference>
<evidence type="ECO:0000259" key="1">
    <source>
        <dbReference type="Pfam" id="PF04149"/>
    </source>
</evidence>
<comment type="caution">
    <text evidence="2">The sequence shown here is derived from an EMBL/GenBank/DDBJ whole genome shotgun (WGS) entry which is preliminary data.</text>
</comment>
<feature type="domain" description="DUF397" evidence="1">
    <location>
        <begin position="9"/>
        <end position="64"/>
    </location>
</feature>
<name>A0ABW6E9D3_9ACTN</name>